<comment type="subcellular location">
    <subcellularLocation>
        <location evidence="1">Cell membrane</location>
        <topology evidence="1">Multi-pass membrane protein</topology>
    </subcellularLocation>
</comment>
<dbReference type="RefSeq" id="WP_073339948.1">
    <property type="nucleotide sequence ID" value="NZ_FQXM01000025.1"/>
</dbReference>
<evidence type="ECO:0000313" key="9">
    <source>
        <dbReference type="EMBL" id="SHH96153.1"/>
    </source>
</evidence>
<evidence type="ECO:0000256" key="3">
    <source>
        <dbReference type="ARBA" id="ARBA00022692"/>
    </source>
</evidence>
<gene>
    <name evidence="9" type="ORF">SAMN02745207_03449</name>
</gene>
<feature type="transmembrane region" description="Helical" evidence="7">
    <location>
        <begin position="31"/>
        <end position="54"/>
    </location>
</feature>
<evidence type="ECO:0000256" key="2">
    <source>
        <dbReference type="ARBA" id="ARBA00022475"/>
    </source>
</evidence>
<dbReference type="Proteomes" id="UP000184447">
    <property type="component" value="Unassembled WGS sequence"/>
</dbReference>
<name>A0A1M5XAB7_9CLOT</name>
<dbReference type="InterPro" id="IPR000326">
    <property type="entry name" value="PAP2/HPO"/>
</dbReference>
<evidence type="ECO:0000256" key="4">
    <source>
        <dbReference type="ARBA" id="ARBA00022801"/>
    </source>
</evidence>
<evidence type="ECO:0000256" key="1">
    <source>
        <dbReference type="ARBA" id="ARBA00004651"/>
    </source>
</evidence>
<evidence type="ECO:0000256" key="7">
    <source>
        <dbReference type="SAM" id="Phobius"/>
    </source>
</evidence>
<dbReference type="GO" id="GO:0016787">
    <property type="term" value="F:hydrolase activity"/>
    <property type="evidence" value="ECO:0007669"/>
    <property type="project" value="UniProtKB-KW"/>
</dbReference>
<proteinExistence type="predicted"/>
<keyword evidence="6 7" id="KW-0472">Membrane</keyword>
<dbReference type="InterPro" id="IPR036938">
    <property type="entry name" value="PAP2/HPO_sf"/>
</dbReference>
<evidence type="ECO:0000256" key="5">
    <source>
        <dbReference type="ARBA" id="ARBA00022989"/>
    </source>
</evidence>
<reference evidence="9 10" key="1">
    <citation type="submission" date="2016-11" db="EMBL/GenBank/DDBJ databases">
        <authorList>
            <person name="Jaros S."/>
            <person name="Januszkiewicz K."/>
            <person name="Wedrychowicz H."/>
        </authorList>
    </citation>
    <scope>NUCLEOTIDE SEQUENCE [LARGE SCALE GENOMIC DNA]</scope>
    <source>
        <strain evidence="9 10">DSM 8605</strain>
    </source>
</reference>
<dbReference type="PANTHER" id="PTHR14969:SF62">
    <property type="entry name" value="DECAPRENYLPHOSPHORYL-5-PHOSPHORIBOSE PHOSPHATASE RV3807C-RELATED"/>
    <property type="match status" value="1"/>
</dbReference>
<keyword evidence="4" id="KW-0378">Hydrolase</keyword>
<keyword evidence="10" id="KW-1185">Reference proteome</keyword>
<evidence type="ECO:0000259" key="8">
    <source>
        <dbReference type="SMART" id="SM00014"/>
    </source>
</evidence>
<dbReference type="AlphaFoldDB" id="A0A1M5XAB7"/>
<protein>
    <submittedName>
        <fullName evidence="9">Undecaprenyl-diphosphatase</fullName>
    </submittedName>
</protein>
<dbReference type="PANTHER" id="PTHR14969">
    <property type="entry name" value="SPHINGOSINE-1-PHOSPHATE PHOSPHOHYDROLASE"/>
    <property type="match status" value="1"/>
</dbReference>
<dbReference type="SMART" id="SM00014">
    <property type="entry name" value="acidPPc"/>
    <property type="match status" value="1"/>
</dbReference>
<feature type="transmembrane region" description="Helical" evidence="7">
    <location>
        <begin position="155"/>
        <end position="173"/>
    </location>
</feature>
<dbReference type="Gene3D" id="1.20.144.10">
    <property type="entry name" value="Phosphatidic acid phosphatase type 2/haloperoxidase"/>
    <property type="match status" value="1"/>
</dbReference>
<organism evidence="9 10">
    <name type="scientific">Clostridium grantii DSM 8605</name>
    <dbReference type="NCBI Taxonomy" id="1121316"/>
    <lineage>
        <taxon>Bacteria</taxon>
        <taxon>Bacillati</taxon>
        <taxon>Bacillota</taxon>
        <taxon>Clostridia</taxon>
        <taxon>Eubacteriales</taxon>
        <taxon>Clostridiaceae</taxon>
        <taxon>Clostridium</taxon>
    </lineage>
</organism>
<dbReference type="OrthoDB" id="9789113at2"/>
<feature type="domain" description="Phosphatidic acid phosphatase type 2/haloperoxidase" evidence="8">
    <location>
        <begin position="61"/>
        <end position="171"/>
    </location>
</feature>
<feature type="transmembrane region" description="Helical" evidence="7">
    <location>
        <begin position="61"/>
        <end position="80"/>
    </location>
</feature>
<dbReference type="EMBL" id="FQXM01000025">
    <property type="protein sequence ID" value="SHH96153.1"/>
    <property type="molecule type" value="Genomic_DNA"/>
</dbReference>
<feature type="transmembrane region" description="Helical" evidence="7">
    <location>
        <begin position="115"/>
        <end position="143"/>
    </location>
</feature>
<sequence>MSSFIDTLKAKDVSILMLINNTIKCKFMDLIMVPITYLGSGAAVLIFTLFSLIYPNKLIKIMGYRAVISLMLSGLIVHFIKNAVNRIRPFLQIENLHTKKIGIDEYSFPSGHTTAAFTMGISIAIIFTHLTLICIIIASLVGISRMYLGVHFPSDVLVGAFIGTITPFIVNMIF</sequence>
<dbReference type="SUPFAM" id="SSF48317">
    <property type="entry name" value="Acid phosphatase/Vanadium-dependent haloperoxidase"/>
    <property type="match status" value="1"/>
</dbReference>
<dbReference type="Pfam" id="PF01569">
    <property type="entry name" value="PAP2"/>
    <property type="match status" value="1"/>
</dbReference>
<evidence type="ECO:0000256" key="6">
    <source>
        <dbReference type="ARBA" id="ARBA00023136"/>
    </source>
</evidence>
<keyword evidence="5 7" id="KW-1133">Transmembrane helix</keyword>
<keyword evidence="2" id="KW-1003">Cell membrane</keyword>
<dbReference type="STRING" id="1121316.SAMN02745207_03449"/>
<accession>A0A1M5XAB7</accession>
<keyword evidence="3 7" id="KW-0812">Transmembrane</keyword>
<evidence type="ECO:0000313" key="10">
    <source>
        <dbReference type="Proteomes" id="UP000184447"/>
    </source>
</evidence>
<dbReference type="GO" id="GO:0005886">
    <property type="term" value="C:plasma membrane"/>
    <property type="evidence" value="ECO:0007669"/>
    <property type="project" value="UniProtKB-SubCell"/>
</dbReference>